<evidence type="ECO:0000256" key="5">
    <source>
        <dbReference type="ARBA" id="ARBA00023163"/>
    </source>
</evidence>
<keyword evidence="4" id="KW-0238">DNA-binding</keyword>
<dbReference type="EMBL" id="JBHFAB010000019">
    <property type="protein sequence ID" value="MFC1419675.1"/>
    <property type="molecule type" value="Genomic_DNA"/>
</dbReference>
<evidence type="ECO:0000256" key="3">
    <source>
        <dbReference type="ARBA" id="ARBA00023082"/>
    </source>
</evidence>
<dbReference type="SUPFAM" id="SSF88659">
    <property type="entry name" value="Sigma3 and sigma4 domains of RNA polymerase sigma factors"/>
    <property type="match status" value="1"/>
</dbReference>
<evidence type="ECO:0000256" key="6">
    <source>
        <dbReference type="SAM" id="MobiDB-lite"/>
    </source>
</evidence>
<accession>A0ABV6W103</accession>
<dbReference type="InterPro" id="IPR013324">
    <property type="entry name" value="RNA_pol_sigma_r3/r4-like"/>
</dbReference>
<evidence type="ECO:0000256" key="2">
    <source>
        <dbReference type="ARBA" id="ARBA00023015"/>
    </source>
</evidence>
<feature type="domain" description="RNA polymerase sigma-70 region 2" evidence="7">
    <location>
        <begin position="14"/>
        <end position="79"/>
    </location>
</feature>
<sequence length="185" mass="20794">MRQSEREARFEEFVQARSGALLRLCQLLTNDRHLAEDLLQTALANCYRHWDRVLAQGREEAYVRTAIVNAHIDGVRRRKLKEILTLHLPEHGSREPAGWVDDRDLLRRALADLAPRTRSAVVLRHYVGLTELEAAQTLGCSVGNVKRLTFRGLAQLRTTVGQQQTEEAPDASAVRTGPPASGRAR</sequence>
<keyword evidence="5" id="KW-0804">Transcription</keyword>
<dbReference type="Gene3D" id="1.10.10.10">
    <property type="entry name" value="Winged helix-like DNA-binding domain superfamily/Winged helix DNA-binding domain"/>
    <property type="match status" value="1"/>
</dbReference>
<dbReference type="InterPro" id="IPR013249">
    <property type="entry name" value="RNA_pol_sigma70_r4_t2"/>
</dbReference>
<evidence type="ECO:0000313" key="10">
    <source>
        <dbReference type="Proteomes" id="UP001592531"/>
    </source>
</evidence>
<dbReference type="PANTHER" id="PTHR43133:SF50">
    <property type="entry name" value="ECF RNA POLYMERASE SIGMA FACTOR SIGM"/>
    <property type="match status" value="1"/>
</dbReference>
<dbReference type="InterPro" id="IPR036388">
    <property type="entry name" value="WH-like_DNA-bd_sf"/>
</dbReference>
<keyword evidence="3" id="KW-0731">Sigma factor</keyword>
<keyword evidence="2" id="KW-0805">Transcription regulation</keyword>
<evidence type="ECO:0000259" key="7">
    <source>
        <dbReference type="Pfam" id="PF04542"/>
    </source>
</evidence>
<dbReference type="NCBIfam" id="TIGR02937">
    <property type="entry name" value="sigma70-ECF"/>
    <property type="match status" value="1"/>
</dbReference>
<feature type="domain" description="RNA polymerase sigma factor 70 region 4 type 2" evidence="8">
    <location>
        <begin position="104"/>
        <end position="156"/>
    </location>
</feature>
<protein>
    <submittedName>
        <fullName evidence="9">SigE family RNA polymerase sigma factor</fullName>
    </submittedName>
</protein>
<proteinExistence type="inferred from homology"/>
<dbReference type="Gene3D" id="1.10.1740.10">
    <property type="match status" value="1"/>
</dbReference>
<gene>
    <name evidence="9" type="ORF">ACEZDE_24005</name>
</gene>
<evidence type="ECO:0000313" key="9">
    <source>
        <dbReference type="EMBL" id="MFC1419675.1"/>
    </source>
</evidence>
<name>A0ABV6W103_9ACTN</name>
<evidence type="ECO:0000256" key="4">
    <source>
        <dbReference type="ARBA" id="ARBA00023125"/>
    </source>
</evidence>
<dbReference type="InterPro" id="IPR014284">
    <property type="entry name" value="RNA_pol_sigma-70_dom"/>
</dbReference>
<dbReference type="InterPro" id="IPR014325">
    <property type="entry name" value="RNA_pol_sigma-E_actinobac"/>
</dbReference>
<dbReference type="CDD" id="cd06171">
    <property type="entry name" value="Sigma70_r4"/>
    <property type="match status" value="1"/>
</dbReference>
<comment type="caution">
    <text evidence="9">The sequence shown here is derived from an EMBL/GenBank/DDBJ whole genome shotgun (WGS) entry which is preliminary data.</text>
</comment>
<organism evidence="9 10">
    <name type="scientific">Streptacidiphilus cavernicola</name>
    <dbReference type="NCBI Taxonomy" id="3342716"/>
    <lineage>
        <taxon>Bacteria</taxon>
        <taxon>Bacillati</taxon>
        <taxon>Actinomycetota</taxon>
        <taxon>Actinomycetes</taxon>
        <taxon>Kitasatosporales</taxon>
        <taxon>Streptomycetaceae</taxon>
        <taxon>Streptacidiphilus</taxon>
    </lineage>
</organism>
<dbReference type="Pfam" id="PF04542">
    <property type="entry name" value="Sigma70_r2"/>
    <property type="match status" value="1"/>
</dbReference>
<reference evidence="9 10" key="1">
    <citation type="submission" date="2024-09" db="EMBL/GenBank/DDBJ databases">
        <authorList>
            <person name="Lee S.D."/>
        </authorList>
    </citation>
    <scope>NUCLEOTIDE SEQUENCE [LARGE SCALE GENOMIC DNA]</scope>
    <source>
        <strain evidence="9 10">N8-3</strain>
    </source>
</reference>
<evidence type="ECO:0000259" key="8">
    <source>
        <dbReference type="Pfam" id="PF08281"/>
    </source>
</evidence>
<feature type="region of interest" description="Disordered" evidence="6">
    <location>
        <begin position="161"/>
        <end position="185"/>
    </location>
</feature>
<dbReference type="NCBIfam" id="TIGR02983">
    <property type="entry name" value="SigE-fam_strep"/>
    <property type="match status" value="1"/>
</dbReference>
<dbReference type="Proteomes" id="UP001592531">
    <property type="component" value="Unassembled WGS sequence"/>
</dbReference>
<dbReference type="RefSeq" id="WP_380539400.1">
    <property type="nucleotide sequence ID" value="NZ_JBHFAB010000019.1"/>
</dbReference>
<comment type="similarity">
    <text evidence="1">Belongs to the sigma-70 factor family. ECF subfamily.</text>
</comment>
<evidence type="ECO:0000256" key="1">
    <source>
        <dbReference type="ARBA" id="ARBA00010641"/>
    </source>
</evidence>
<dbReference type="SUPFAM" id="SSF88946">
    <property type="entry name" value="Sigma2 domain of RNA polymerase sigma factors"/>
    <property type="match status" value="1"/>
</dbReference>
<dbReference type="PANTHER" id="PTHR43133">
    <property type="entry name" value="RNA POLYMERASE ECF-TYPE SIGMA FACTO"/>
    <property type="match status" value="1"/>
</dbReference>
<dbReference type="InterPro" id="IPR007627">
    <property type="entry name" value="RNA_pol_sigma70_r2"/>
</dbReference>
<keyword evidence="10" id="KW-1185">Reference proteome</keyword>
<dbReference type="InterPro" id="IPR039425">
    <property type="entry name" value="RNA_pol_sigma-70-like"/>
</dbReference>
<dbReference type="InterPro" id="IPR013325">
    <property type="entry name" value="RNA_pol_sigma_r2"/>
</dbReference>
<dbReference type="Pfam" id="PF08281">
    <property type="entry name" value="Sigma70_r4_2"/>
    <property type="match status" value="1"/>
</dbReference>